<accession>A0ABS1R8G2</accession>
<keyword evidence="1" id="KW-0805">Transcription regulation</keyword>
<keyword evidence="2" id="KW-0238">DNA-binding</keyword>
<dbReference type="PANTHER" id="PTHR43280:SF2">
    <property type="entry name" value="HTH-TYPE TRANSCRIPTIONAL REGULATOR EXSA"/>
    <property type="match status" value="1"/>
</dbReference>
<dbReference type="InterPro" id="IPR020449">
    <property type="entry name" value="Tscrpt_reg_AraC-type_HTH"/>
</dbReference>
<dbReference type="PANTHER" id="PTHR43280">
    <property type="entry name" value="ARAC-FAMILY TRANSCRIPTIONAL REGULATOR"/>
    <property type="match status" value="1"/>
</dbReference>
<dbReference type="EMBL" id="JAERTY010000012">
    <property type="protein sequence ID" value="MBL1411001.1"/>
    <property type="molecule type" value="Genomic_DNA"/>
</dbReference>
<dbReference type="SUPFAM" id="SSF46689">
    <property type="entry name" value="Homeodomain-like"/>
    <property type="match status" value="1"/>
</dbReference>
<evidence type="ECO:0000259" key="4">
    <source>
        <dbReference type="PROSITE" id="PS01124"/>
    </source>
</evidence>
<protein>
    <submittedName>
        <fullName evidence="5">AraC family transcriptional regulator</fullName>
    </submittedName>
</protein>
<organism evidence="5 6">
    <name type="scientific">Sphingobacterium faecale</name>
    <dbReference type="NCBI Taxonomy" id="2803775"/>
    <lineage>
        <taxon>Bacteria</taxon>
        <taxon>Pseudomonadati</taxon>
        <taxon>Bacteroidota</taxon>
        <taxon>Sphingobacteriia</taxon>
        <taxon>Sphingobacteriales</taxon>
        <taxon>Sphingobacteriaceae</taxon>
        <taxon>Sphingobacterium</taxon>
    </lineage>
</organism>
<dbReference type="Gene3D" id="1.10.10.60">
    <property type="entry name" value="Homeodomain-like"/>
    <property type="match status" value="1"/>
</dbReference>
<keyword evidence="3" id="KW-0804">Transcription</keyword>
<feature type="domain" description="HTH araC/xylS-type" evidence="4">
    <location>
        <begin position="222"/>
        <end position="322"/>
    </location>
</feature>
<reference evidence="5 6" key="1">
    <citation type="submission" date="2021-01" db="EMBL/GenBank/DDBJ databases">
        <title>C459-1 draft genome sequence.</title>
        <authorList>
            <person name="Zhang X.-F."/>
        </authorList>
    </citation>
    <scope>NUCLEOTIDE SEQUENCE [LARGE SCALE GENOMIC DNA]</scope>
    <source>
        <strain evidence="6">C459-1</strain>
    </source>
</reference>
<name>A0ABS1R8G2_9SPHI</name>
<evidence type="ECO:0000313" key="5">
    <source>
        <dbReference type="EMBL" id="MBL1411001.1"/>
    </source>
</evidence>
<dbReference type="Proteomes" id="UP000625283">
    <property type="component" value="Unassembled WGS sequence"/>
</dbReference>
<dbReference type="RefSeq" id="WP_202104735.1">
    <property type="nucleotide sequence ID" value="NZ_JAERTY010000012.1"/>
</dbReference>
<proteinExistence type="predicted"/>
<dbReference type="InterPro" id="IPR018060">
    <property type="entry name" value="HTH_AraC"/>
</dbReference>
<dbReference type="PROSITE" id="PS01124">
    <property type="entry name" value="HTH_ARAC_FAMILY_2"/>
    <property type="match status" value="1"/>
</dbReference>
<evidence type="ECO:0000256" key="2">
    <source>
        <dbReference type="ARBA" id="ARBA00023125"/>
    </source>
</evidence>
<evidence type="ECO:0000313" key="6">
    <source>
        <dbReference type="Proteomes" id="UP000625283"/>
    </source>
</evidence>
<sequence>MIPGFMIHLGAIYPAIAKNNKLPKEVSYRIPYAQVDSWYKDRYNWCCMQWHNAKHVYLYSIELQLSERTRIAVDINHPDTHWQYALQGGYSLVGQDGAIPVLEEGCKHLLRGAPGHLQVEVDAGRHWIVGFHVAASWLGRYPEELAIDEQHISRELQHGILYQSAAIAMSDLDRAELYYLLGLGPSRHILQDSQIYLPISKLVEQMQSPDDTTLSPVQNKVQAVRYYIKQLIDTDQDVPSISALADRFGIDKNYLGRRHKLLHGESLSTYIFDLKQDRVLVLLAKKTRISDISHLLGYSHSSAFRKAFIKKHGICPSEYRRRGT</sequence>
<evidence type="ECO:0000256" key="3">
    <source>
        <dbReference type="ARBA" id="ARBA00023163"/>
    </source>
</evidence>
<dbReference type="Pfam" id="PF12833">
    <property type="entry name" value="HTH_18"/>
    <property type="match status" value="1"/>
</dbReference>
<keyword evidence="6" id="KW-1185">Reference proteome</keyword>
<gene>
    <name evidence="5" type="ORF">JKG61_19740</name>
</gene>
<dbReference type="SMART" id="SM00342">
    <property type="entry name" value="HTH_ARAC"/>
    <property type="match status" value="1"/>
</dbReference>
<dbReference type="InterPro" id="IPR009057">
    <property type="entry name" value="Homeodomain-like_sf"/>
</dbReference>
<evidence type="ECO:0000256" key="1">
    <source>
        <dbReference type="ARBA" id="ARBA00023015"/>
    </source>
</evidence>
<dbReference type="PRINTS" id="PR00032">
    <property type="entry name" value="HTHARAC"/>
</dbReference>
<comment type="caution">
    <text evidence="5">The sequence shown here is derived from an EMBL/GenBank/DDBJ whole genome shotgun (WGS) entry which is preliminary data.</text>
</comment>